<dbReference type="GO" id="GO:0006508">
    <property type="term" value="P:proteolysis"/>
    <property type="evidence" value="ECO:0007669"/>
    <property type="project" value="UniProtKB-KW"/>
</dbReference>
<feature type="compositionally biased region" description="Gly residues" evidence="7">
    <location>
        <begin position="176"/>
        <end position="194"/>
    </location>
</feature>
<dbReference type="EC" id="3.4.21.105" evidence="6"/>
<feature type="compositionally biased region" description="Low complexity" evidence="7">
    <location>
        <begin position="383"/>
        <end position="403"/>
    </location>
</feature>
<feature type="transmembrane region" description="Helical" evidence="6">
    <location>
        <begin position="872"/>
        <end position="894"/>
    </location>
</feature>
<dbReference type="OrthoDB" id="418595at2759"/>
<dbReference type="EMBL" id="JAEHOE010000071">
    <property type="protein sequence ID" value="KAG2489608.1"/>
    <property type="molecule type" value="Genomic_DNA"/>
</dbReference>
<comment type="catalytic activity">
    <reaction evidence="6">
        <text>Cleaves type-1 transmembrane domains using a catalytic dyad composed of serine and histidine that are contributed by different transmembrane domains.</text>
        <dbReference type="EC" id="3.4.21.105"/>
    </reaction>
</comment>
<feature type="transmembrane region" description="Helical" evidence="6">
    <location>
        <begin position="781"/>
        <end position="805"/>
    </location>
</feature>
<keyword evidence="10" id="KW-1185">Reference proteome</keyword>
<comment type="subcellular location">
    <subcellularLocation>
        <location evidence="1 6">Membrane</location>
        <topology evidence="1 6">Multi-pass membrane protein</topology>
    </subcellularLocation>
</comment>
<keyword evidence="3 6" id="KW-0812">Transmembrane</keyword>
<feature type="transmembrane region" description="Helical" evidence="6">
    <location>
        <begin position="817"/>
        <end position="836"/>
    </location>
</feature>
<feature type="compositionally biased region" description="Gly residues" evidence="7">
    <location>
        <begin position="314"/>
        <end position="323"/>
    </location>
</feature>
<comment type="similarity">
    <text evidence="2 6">Belongs to the peptidase S54 family.</text>
</comment>
<dbReference type="AlphaFoldDB" id="A0A835XV54"/>
<feature type="compositionally biased region" description="Gly residues" evidence="7">
    <location>
        <begin position="371"/>
        <end position="382"/>
    </location>
</feature>
<protein>
    <recommendedName>
        <fullName evidence="6">RHOMBOID-like protein</fullName>
        <ecNumber evidence="6">3.4.21.105</ecNumber>
    </recommendedName>
</protein>
<dbReference type="GO" id="GO:0016020">
    <property type="term" value="C:membrane"/>
    <property type="evidence" value="ECO:0007669"/>
    <property type="project" value="UniProtKB-SubCell"/>
</dbReference>
<evidence type="ECO:0000313" key="10">
    <source>
        <dbReference type="Proteomes" id="UP000612055"/>
    </source>
</evidence>
<feature type="domain" description="Peptidase S54 rhomboid" evidence="8">
    <location>
        <begin position="740"/>
        <end position="863"/>
    </location>
</feature>
<dbReference type="InterPro" id="IPR035952">
    <property type="entry name" value="Rhomboid-like_sf"/>
</dbReference>
<evidence type="ECO:0000259" key="8">
    <source>
        <dbReference type="Pfam" id="PF01694"/>
    </source>
</evidence>
<feature type="compositionally biased region" description="Pro residues" evidence="7">
    <location>
        <begin position="418"/>
        <end position="439"/>
    </location>
</feature>
<feature type="compositionally biased region" description="Low complexity" evidence="7">
    <location>
        <begin position="1"/>
        <end position="14"/>
    </location>
</feature>
<evidence type="ECO:0000256" key="3">
    <source>
        <dbReference type="ARBA" id="ARBA00022692"/>
    </source>
</evidence>
<proteinExistence type="inferred from homology"/>
<dbReference type="Pfam" id="PF01694">
    <property type="entry name" value="Rhomboid"/>
    <property type="match status" value="1"/>
</dbReference>
<keyword evidence="4 6" id="KW-1133">Transmembrane helix</keyword>
<feature type="compositionally biased region" description="Gly residues" evidence="7">
    <location>
        <begin position="275"/>
        <end position="287"/>
    </location>
</feature>
<name>A0A835XV54_9CHLO</name>
<dbReference type="InterPro" id="IPR022764">
    <property type="entry name" value="Peptidase_S54_rhomboid_dom"/>
</dbReference>
<dbReference type="PANTHER" id="PTHR22936:SF99">
    <property type="entry name" value="RHOMBOID-LIKE PROTEASE"/>
    <property type="match status" value="1"/>
</dbReference>
<evidence type="ECO:0000256" key="1">
    <source>
        <dbReference type="ARBA" id="ARBA00004141"/>
    </source>
</evidence>
<dbReference type="Proteomes" id="UP000612055">
    <property type="component" value="Unassembled WGS sequence"/>
</dbReference>
<feature type="region of interest" description="Disordered" evidence="7">
    <location>
        <begin position="1"/>
        <end position="498"/>
    </location>
</feature>
<comment type="function">
    <text evidence="6">Serine protease involved in intramembrane proteolysis.</text>
</comment>
<feature type="compositionally biased region" description="Low complexity" evidence="7">
    <location>
        <begin position="487"/>
        <end position="498"/>
    </location>
</feature>
<evidence type="ECO:0000256" key="2">
    <source>
        <dbReference type="ARBA" id="ARBA00009045"/>
    </source>
</evidence>
<feature type="compositionally biased region" description="Gly residues" evidence="7">
    <location>
        <begin position="330"/>
        <end position="344"/>
    </location>
</feature>
<gene>
    <name evidence="9" type="ORF">HYH03_011888</name>
</gene>
<feature type="compositionally biased region" description="Low complexity" evidence="7">
    <location>
        <begin position="27"/>
        <end position="38"/>
    </location>
</feature>
<dbReference type="Gene3D" id="1.20.1540.10">
    <property type="entry name" value="Rhomboid-like"/>
    <property type="match status" value="1"/>
</dbReference>
<keyword evidence="6" id="KW-0378">Hydrolase</keyword>
<accession>A0A835XV54</accession>
<evidence type="ECO:0000313" key="9">
    <source>
        <dbReference type="EMBL" id="KAG2489608.1"/>
    </source>
</evidence>
<reference evidence="9" key="1">
    <citation type="journal article" date="2020" name="bioRxiv">
        <title>Comparative genomics of Chlamydomonas.</title>
        <authorList>
            <person name="Craig R.J."/>
            <person name="Hasan A.R."/>
            <person name="Ness R.W."/>
            <person name="Keightley P.D."/>
        </authorList>
    </citation>
    <scope>NUCLEOTIDE SEQUENCE</scope>
    <source>
        <strain evidence="9">CCAP 11/70</strain>
    </source>
</reference>
<evidence type="ECO:0000256" key="5">
    <source>
        <dbReference type="ARBA" id="ARBA00023136"/>
    </source>
</evidence>
<dbReference type="InterPro" id="IPR002610">
    <property type="entry name" value="Peptidase_S54_rhomboid-like"/>
</dbReference>
<evidence type="ECO:0000256" key="7">
    <source>
        <dbReference type="SAM" id="MobiDB-lite"/>
    </source>
</evidence>
<comment type="caution">
    <text evidence="9">The sequence shown here is derived from an EMBL/GenBank/DDBJ whole genome shotgun (WGS) entry which is preliminary data.</text>
</comment>
<feature type="transmembrane region" description="Helical" evidence="6">
    <location>
        <begin position="606"/>
        <end position="626"/>
    </location>
</feature>
<keyword evidence="6" id="KW-0645">Protease</keyword>
<feature type="transmembrane region" description="Helical" evidence="6">
    <location>
        <begin position="848"/>
        <end position="866"/>
    </location>
</feature>
<evidence type="ECO:0000256" key="6">
    <source>
        <dbReference type="RuleBase" id="RU362115"/>
    </source>
</evidence>
<feature type="compositionally biased region" description="Pro residues" evidence="7">
    <location>
        <begin position="87"/>
        <end position="122"/>
    </location>
</feature>
<feature type="compositionally biased region" description="Low complexity" evidence="7">
    <location>
        <begin position="146"/>
        <end position="157"/>
    </location>
</feature>
<dbReference type="SUPFAM" id="SSF144091">
    <property type="entry name" value="Rhomboid-like"/>
    <property type="match status" value="1"/>
</dbReference>
<sequence>MGSAEAASGATAAAERQHRGPPPQPLPQAASEAPAANAVTEQAEAEAEDVRPPVAASSVTMPLPAANTSLCRRTAVSDCGRAEPGPSGIPAPPPPHPPPPLPPPSSHAPPNAPAPAPVPLQPPILIFDSSRPQLRRRSGQQPPPSTTTTTTAATATAIGPPRRHASVSFSIPTGTRGAGPGSASGSGSGSGASGPRGDALLPRARSSIDGTRPPPSEAPPLLGLGPGLGSPGPRRHGLLGLFSALRSPSASSLSAVSTPRGPYSPALLPSPRLGVGPGPGSVPGSGGFMRSPSGSALRRSDSAAAPGMHRSPSGGVGCLGGSNGPSPRGSGSGTGGGGGGGGGTSRLAALWTWRMAQEQQQRRTAGAAPSGVGGGGAGGGSGRSPAGNAAAAATAAGKALPGKPGAGAGGQAVDKPRPPPPLLPAQAPVPPPPPPPPPSGGGAAAGWRSLPASPPALARVRGMDAGAGGGGVGSCAATPGASPRAEGCPSPAPSGGSSAALARWHRAVAAVGEVAALHSRAATLADRRAKPSDRFFAAVTLALQREAWERLPLAAASPHRALLAHYRQKKADGAFRSGWERLEAEFVITGTVVFDWCTPARMGEHWPLLTCGLLAAASLLFFFMAAHYPYWVALQRQGPCARASADVAQRCWAAVFPTRTSGPPFLWDVLRGTDPPSTSLASPTSSASSPLASSNPAKALLAPAAGAAASSALVPSLTRLSEPYLRAWGGRYAPDLLRRGQGYRWLTSSMLHTSFRHLAANMALLAVLGWQMEIKYGTPRLAAVWLAAVVGCSGGCFGLLGLFVADLLLNLPTVRRPILRCACVGVLLGWLAYTLAQQQGGLSNMSHLGGLLCGLLPALVILPRLASERCEAAWPAVGGLALVVWFSVLPAWLYAVRLPQAAEHCA</sequence>
<dbReference type="PANTHER" id="PTHR22936">
    <property type="entry name" value="RHOMBOID-RELATED"/>
    <property type="match status" value="1"/>
</dbReference>
<comment type="caution">
    <text evidence="6">Lacks conserved residue(s) required for the propagation of feature annotation.</text>
</comment>
<keyword evidence="5 6" id="KW-0472">Membrane</keyword>
<organism evidence="9 10">
    <name type="scientific">Edaphochlamys debaryana</name>
    <dbReference type="NCBI Taxonomy" id="47281"/>
    <lineage>
        <taxon>Eukaryota</taxon>
        <taxon>Viridiplantae</taxon>
        <taxon>Chlorophyta</taxon>
        <taxon>core chlorophytes</taxon>
        <taxon>Chlorophyceae</taxon>
        <taxon>CS clade</taxon>
        <taxon>Chlamydomonadales</taxon>
        <taxon>Chlamydomonadales incertae sedis</taxon>
        <taxon>Edaphochlamys</taxon>
    </lineage>
</organism>
<keyword evidence="6" id="KW-0720">Serine protease</keyword>
<dbReference type="GO" id="GO:0004252">
    <property type="term" value="F:serine-type endopeptidase activity"/>
    <property type="evidence" value="ECO:0007669"/>
    <property type="project" value="InterPro"/>
</dbReference>
<evidence type="ECO:0000256" key="4">
    <source>
        <dbReference type="ARBA" id="ARBA00022989"/>
    </source>
</evidence>
<feature type="compositionally biased region" description="Low complexity" evidence="7">
    <location>
        <begin position="238"/>
        <end position="257"/>
    </location>
</feature>